<dbReference type="InterPro" id="IPR024702">
    <property type="entry name" value="Uncharacterised_YmfJ"/>
</dbReference>
<dbReference type="Pfam" id="PF11588">
    <property type="entry name" value="DUF3243"/>
    <property type="match status" value="1"/>
</dbReference>
<organism evidence="1 2">
    <name type="scientific">Kroppenstedtia pulmonis</name>
    <dbReference type="NCBI Taxonomy" id="1380685"/>
    <lineage>
        <taxon>Bacteria</taxon>
        <taxon>Bacillati</taxon>
        <taxon>Bacillota</taxon>
        <taxon>Bacilli</taxon>
        <taxon>Bacillales</taxon>
        <taxon>Thermoactinomycetaceae</taxon>
        <taxon>Kroppenstedtia</taxon>
    </lineage>
</organism>
<gene>
    <name evidence="1" type="ORF">GXN76_08625</name>
</gene>
<accession>A0A7D4CFV3</accession>
<dbReference type="KEGG" id="kpul:GXN76_08625"/>
<dbReference type="Proteomes" id="UP000503088">
    <property type="component" value="Chromosome"/>
</dbReference>
<dbReference type="EMBL" id="CP048104">
    <property type="protein sequence ID" value="QKG84534.1"/>
    <property type="molecule type" value="Genomic_DNA"/>
</dbReference>
<proteinExistence type="predicted"/>
<dbReference type="InterPro" id="IPR038292">
    <property type="entry name" value="YmfJ/YflH_sf"/>
</dbReference>
<dbReference type="AlphaFoldDB" id="A0A7D4CFV3"/>
<evidence type="ECO:0000313" key="1">
    <source>
        <dbReference type="EMBL" id="QKG84534.1"/>
    </source>
</evidence>
<dbReference type="InterPro" id="IPR021637">
    <property type="entry name" value="DUF3243"/>
</dbReference>
<evidence type="ECO:0000313" key="2">
    <source>
        <dbReference type="Proteomes" id="UP000503088"/>
    </source>
</evidence>
<keyword evidence="2" id="KW-1185">Reference proteome</keyword>
<reference evidence="1 2" key="1">
    <citation type="submission" date="2020-01" db="EMBL/GenBank/DDBJ databases">
        <authorList>
            <person name="Gulvik C.A."/>
            <person name="Batra D.G."/>
        </authorList>
    </citation>
    <scope>NUCLEOTIDE SEQUENCE [LARGE SCALE GENOMIC DNA]</scope>
    <source>
        <strain evidence="1 2">W9323</strain>
    </source>
</reference>
<name>A0A7D4CFV3_9BACL</name>
<protein>
    <submittedName>
        <fullName evidence="1">DUF3243 domain-containing protein</fullName>
    </submittedName>
</protein>
<dbReference type="RefSeq" id="WP_173222316.1">
    <property type="nucleotide sequence ID" value="NZ_CP048104.1"/>
</dbReference>
<dbReference type="PIRSF" id="PIRSF004764">
    <property type="entry name" value="YmfJ"/>
    <property type="match status" value="1"/>
</dbReference>
<sequence length="84" mass="9803">MSVLNDFQDWKQFLSQRVEQAQNLGMDTETIQDVAYSIGDYLAKDIEPKNEQERVLKELWEAADEQEQRMMAGLMVKLVHDGKQ</sequence>
<dbReference type="Gene3D" id="1.10.760.20">
    <property type="entry name" value="Protein of unknown function DUF3243"/>
    <property type="match status" value="1"/>
</dbReference>